<dbReference type="InterPro" id="IPR002156">
    <property type="entry name" value="RNaseH_domain"/>
</dbReference>
<protein>
    <recommendedName>
        <fullName evidence="1">RNase H type-1 domain-containing protein</fullName>
    </recommendedName>
</protein>
<keyword evidence="3" id="KW-1185">Reference proteome</keyword>
<comment type="caution">
    <text evidence="2">The sequence shown here is derived from an EMBL/GenBank/DDBJ whole genome shotgun (WGS) entry which is preliminary data.</text>
</comment>
<evidence type="ECO:0000313" key="2">
    <source>
        <dbReference type="EMBL" id="MBA0708067.1"/>
    </source>
</evidence>
<dbReference type="Pfam" id="PF13456">
    <property type="entry name" value="RVT_3"/>
    <property type="match status" value="1"/>
</dbReference>
<evidence type="ECO:0000259" key="1">
    <source>
        <dbReference type="Pfam" id="PF13456"/>
    </source>
</evidence>
<feature type="non-terminal residue" evidence="2">
    <location>
        <position position="1"/>
    </location>
</feature>
<proteinExistence type="predicted"/>
<dbReference type="GO" id="GO:0003676">
    <property type="term" value="F:nucleic acid binding"/>
    <property type="evidence" value="ECO:0007669"/>
    <property type="project" value="InterPro"/>
</dbReference>
<dbReference type="Proteomes" id="UP000593574">
    <property type="component" value="Unassembled WGS sequence"/>
</dbReference>
<dbReference type="AlphaFoldDB" id="A0A7J8Z888"/>
<sequence>VIGVFDIFQIEARAIVEGLKLVWSKGFKQVEVDCDNAMLIYTIRNGFASISNIAEV</sequence>
<gene>
    <name evidence="2" type="ORF">Golax_020055</name>
</gene>
<evidence type="ECO:0000313" key="3">
    <source>
        <dbReference type="Proteomes" id="UP000593574"/>
    </source>
</evidence>
<reference evidence="2 3" key="1">
    <citation type="journal article" date="2019" name="Genome Biol. Evol.">
        <title>Insights into the evolution of the New World diploid cottons (Gossypium, subgenus Houzingenia) based on genome sequencing.</title>
        <authorList>
            <person name="Grover C.E."/>
            <person name="Arick M.A. 2nd"/>
            <person name="Thrash A."/>
            <person name="Conover J.L."/>
            <person name="Sanders W.S."/>
            <person name="Peterson D.G."/>
            <person name="Frelichowski J.E."/>
            <person name="Scheffler J.A."/>
            <person name="Scheffler B.E."/>
            <person name="Wendel J.F."/>
        </authorList>
    </citation>
    <scope>NUCLEOTIDE SEQUENCE [LARGE SCALE GENOMIC DNA]</scope>
    <source>
        <strain evidence="2">4</strain>
        <tissue evidence="2">Leaf</tissue>
    </source>
</reference>
<name>A0A7J8Z888_9ROSI</name>
<organism evidence="2 3">
    <name type="scientific">Gossypium laxum</name>
    <dbReference type="NCBI Taxonomy" id="34288"/>
    <lineage>
        <taxon>Eukaryota</taxon>
        <taxon>Viridiplantae</taxon>
        <taxon>Streptophyta</taxon>
        <taxon>Embryophyta</taxon>
        <taxon>Tracheophyta</taxon>
        <taxon>Spermatophyta</taxon>
        <taxon>Magnoliopsida</taxon>
        <taxon>eudicotyledons</taxon>
        <taxon>Gunneridae</taxon>
        <taxon>Pentapetalae</taxon>
        <taxon>rosids</taxon>
        <taxon>malvids</taxon>
        <taxon>Malvales</taxon>
        <taxon>Malvaceae</taxon>
        <taxon>Malvoideae</taxon>
        <taxon>Gossypium</taxon>
    </lineage>
</organism>
<dbReference type="GO" id="GO:0004523">
    <property type="term" value="F:RNA-DNA hybrid ribonuclease activity"/>
    <property type="evidence" value="ECO:0007669"/>
    <property type="project" value="InterPro"/>
</dbReference>
<accession>A0A7J8Z888</accession>
<feature type="domain" description="RNase H type-1" evidence="1">
    <location>
        <begin position="5"/>
        <end position="48"/>
    </location>
</feature>
<dbReference type="EMBL" id="JABEZV010000003">
    <property type="protein sequence ID" value="MBA0708067.1"/>
    <property type="molecule type" value="Genomic_DNA"/>
</dbReference>